<evidence type="ECO:0000313" key="2">
    <source>
        <dbReference type="Proteomes" id="UP000498740"/>
    </source>
</evidence>
<proteinExistence type="predicted"/>
<organism evidence="1 2">
    <name type="scientific">Streptomyces microflavus</name>
    <name type="common">Streptomyces lipmanii</name>
    <dbReference type="NCBI Taxonomy" id="1919"/>
    <lineage>
        <taxon>Bacteria</taxon>
        <taxon>Bacillati</taxon>
        <taxon>Actinomycetota</taxon>
        <taxon>Actinomycetes</taxon>
        <taxon>Kitasatosporales</taxon>
        <taxon>Streptomycetaceae</taxon>
        <taxon>Streptomyces</taxon>
    </lineage>
</organism>
<comment type="caution">
    <text evidence="1">The sequence shown here is derived from an EMBL/GenBank/DDBJ whole genome shotgun (WGS) entry which is preliminary data.</text>
</comment>
<sequence>MPAAEPFVGGAEGCRDLSYDVDVVAADEGAGGAGAEHPRGGFVVVQERHGDAGRGEGGDGEETAAFDVRAAEVGDRGDGVGVRWRLRVG</sequence>
<protein>
    <submittedName>
        <fullName evidence="1">Uncharacterized protein</fullName>
    </submittedName>
</protein>
<reference evidence="1 2" key="1">
    <citation type="submission" date="2020-05" db="EMBL/GenBank/DDBJ databases">
        <title>Whole genome shotgun sequence of Streptomyces microflavus NBRC 13062.</title>
        <authorList>
            <person name="Komaki H."/>
            <person name="Tamura T."/>
        </authorList>
    </citation>
    <scope>NUCLEOTIDE SEQUENCE [LARGE SCALE GENOMIC DNA]</scope>
    <source>
        <strain evidence="1 2">NBRC 13062</strain>
    </source>
</reference>
<name>A0A7J0CX19_STRMI</name>
<gene>
    <name evidence="1" type="ORF">Smic_56370</name>
</gene>
<dbReference type="AlphaFoldDB" id="A0A7J0CX19"/>
<evidence type="ECO:0000313" key="1">
    <source>
        <dbReference type="EMBL" id="GFN07081.1"/>
    </source>
</evidence>
<dbReference type="Proteomes" id="UP000498740">
    <property type="component" value="Unassembled WGS sequence"/>
</dbReference>
<accession>A0A7J0CX19</accession>
<dbReference type="EMBL" id="BLWD01000001">
    <property type="protein sequence ID" value="GFN07081.1"/>
    <property type="molecule type" value="Genomic_DNA"/>
</dbReference>